<reference evidence="1" key="1">
    <citation type="submission" date="2023-04" db="EMBL/GenBank/DDBJ databases">
        <title>The human skin virome in hidradenitis suppurativa patients.</title>
        <authorList>
            <person name="Jansen D."/>
        </authorList>
    </citation>
    <scope>NUCLEOTIDE SEQUENCE</scope>
    <source>
        <strain evidence="1">VC3_JansenPhageE</strain>
    </source>
</reference>
<protein>
    <submittedName>
        <fullName evidence="1">Uncharacterized protein</fullName>
    </submittedName>
</protein>
<evidence type="ECO:0000313" key="1">
    <source>
        <dbReference type="EMBL" id="WLJ25750.1"/>
    </source>
</evidence>
<accession>A0AA50A6S6</accession>
<dbReference type="EMBL" id="OQ890315">
    <property type="protein sequence ID" value="WLJ25750.1"/>
    <property type="molecule type" value="Genomic_DNA"/>
</dbReference>
<name>A0AA50A6S6_9VIRU</name>
<sequence length="103" mass="11785">MGSEALMRFDTKVIFIKNGEEKYNPQIGGMEATETRDIKYCSYRSVSLKEQNELFSKVDVGAISLVVKGKSPDYDYVILNDRKYKVLAKETFRQKTGYIVGEI</sequence>
<proteinExistence type="predicted"/>
<organism evidence="1">
    <name type="scientific">Firmicutes phage HS08</name>
    <dbReference type="NCBI Taxonomy" id="3056391"/>
    <lineage>
        <taxon>Viruses</taxon>
    </lineage>
</organism>